<name>A0ABW6A813_9BACT</name>
<accession>A0ABW6A813</accession>
<dbReference type="RefSeq" id="WP_386101401.1">
    <property type="nucleotide sequence ID" value="NZ_JBHUOZ010000003.1"/>
</dbReference>
<gene>
    <name evidence="1" type="ORF">ACFS6H_16475</name>
</gene>
<sequence>MAYGRTKEFDSTKFLKDLKAYCKLNRVSYYDLRHYTQIPKEKMQQYLHGGIIHKIPLGTFLILCGMIKKNPESYFYTYKYF</sequence>
<comment type="caution">
    <text evidence="1">The sequence shown here is derived from an EMBL/GenBank/DDBJ whole genome shotgun (WGS) entry which is preliminary data.</text>
</comment>
<evidence type="ECO:0000313" key="2">
    <source>
        <dbReference type="Proteomes" id="UP001597511"/>
    </source>
</evidence>
<protein>
    <submittedName>
        <fullName evidence="1">Uncharacterized protein</fullName>
    </submittedName>
</protein>
<keyword evidence="2" id="KW-1185">Reference proteome</keyword>
<dbReference type="EMBL" id="JBHUOZ010000003">
    <property type="protein sequence ID" value="MFD2921324.1"/>
    <property type="molecule type" value="Genomic_DNA"/>
</dbReference>
<reference evidence="2" key="1">
    <citation type="journal article" date="2019" name="Int. J. Syst. Evol. Microbiol.">
        <title>The Global Catalogue of Microorganisms (GCM) 10K type strain sequencing project: providing services to taxonomists for standard genome sequencing and annotation.</title>
        <authorList>
            <consortium name="The Broad Institute Genomics Platform"/>
            <consortium name="The Broad Institute Genome Sequencing Center for Infectious Disease"/>
            <person name="Wu L."/>
            <person name="Ma J."/>
        </authorList>
    </citation>
    <scope>NUCLEOTIDE SEQUENCE [LARGE SCALE GENOMIC DNA]</scope>
    <source>
        <strain evidence="2">KCTC 23299</strain>
    </source>
</reference>
<evidence type="ECO:0000313" key="1">
    <source>
        <dbReference type="EMBL" id="MFD2921324.1"/>
    </source>
</evidence>
<dbReference type="Proteomes" id="UP001597511">
    <property type="component" value="Unassembled WGS sequence"/>
</dbReference>
<organism evidence="1 2">
    <name type="scientific">Terrimonas rubra</name>
    <dbReference type="NCBI Taxonomy" id="1035890"/>
    <lineage>
        <taxon>Bacteria</taxon>
        <taxon>Pseudomonadati</taxon>
        <taxon>Bacteroidota</taxon>
        <taxon>Chitinophagia</taxon>
        <taxon>Chitinophagales</taxon>
        <taxon>Chitinophagaceae</taxon>
        <taxon>Terrimonas</taxon>
    </lineage>
</organism>
<proteinExistence type="predicted"/>